<dbReference type="InterPro" id="IPR036028">
    <property type="entry name" value="SH3-like_dom_sf"/>
</dbReference>
<reference evidence="8" key="4">
    <citation type="submission" date="2025-09" db="UniProtKB">
        <authorList>
            <consortium name="Ensembl"/>
        </authorList>
    </citation>
    <scope>IDENTIFICATION</scope>
</reference>
<dbReference type="SMART" id="SM00326">
    <property type="entry name" value="SH3"/>
    <property type="match status" value="2"/>
</dbReference>
<dbReference type="InterPro" id="IPR001452">
    <property type="entry name" value="SH3_domain"/>
</dbReference>
<evidence type="ECO:0000259" key="6">
    <source>
        <dbReference type="PROSITE" id="PS50001"/>
    </source>
</evidence>
<dbReference type="PROSITE" id="PS50001">
    <property type="entry name" value="SH2"/>
    <property type="match status" value="1"/>
</dbReference>
<protein>
    <submittedName>
        <fullName evidence="8">GRB2 related adaptor protein b</fullName>
    </submittedName>
</protein>
<dbReference type="Pfam" id="PF00017">
    <property type="entry name" value="SH2"/>
    <property type="match status" value="1"/>
</dbReference>
<evidence type="ECO:0000259" key="7">
    <source>
        <dbReference type="PROSITE" id="PS50002"/>
    </source>
</evidence>
<keyword evidence="3" id="KW-0449">Lipoprotein</keyword>
<evidence type="ECO:0000313" key="9">
    <source>
        <dbReference type="Proteomes" id="UP000018467"/>
    </source>
</evidence>
<dbReference type="Bgee" id="ENSAMXG00000037124">
    <property type="expression patterns" value="Expressed in camera-type eye and 1 other cell type or tissue"/>
</dbReference>
<reference evidence="9" key="1">
    <citation type="submission" date="2013-03" db="EMBL/GenBank/DDBJ databases">
        <authorList>
            <person name="Jeffery W."/>
            <person name="Warren W."/>
            <person name="Wilson R.K."/>
        </authorList>
    </citation>
    <scope>NUCLEOTIDE SEQUENCE</scope>
    <source>
        <strain evidence="9">female</strain>
    </source>
</reference>
<keyword evidence="2 4" id="KW-0727">SH2 domain</keyword>
<evidence type="ECO:0000256" key="1">
    <source>
        <dbReference type="ARBA" id="ARBA00022443"/>
    </source>
</evidence>
<evidence type="ECO:0000256" key="4">
    <source>
        <dbReference type="PROSITE-ProRule" id="PRU00191"/>
    </source>
</evidence>
<reference evidence="9" key="2">
    <citation type="journal article" date="2014" name="Nat. Commun.">
        <title>The cavefish genome reveals candidate genes for eye loss.</title>
        <authorList>
            <person name="McGaugh S.E."/>
            <person name="Gross J.B."/>
            <person name="Aken B."/>
            <person name="Blin M."/>
            <person name="Borowsky R."/>
            <person name="Chalopin D."/>
            <person name="Hinaux H."/>
            <person name="Jeffery W.R."/>
            <person name="Keene A."/>
            <person name="Ma L."/>
            <person name="Minx P."/>
            <person name="Murphy D."/>
            <person name="O'Quin K.E."/>
            <person name="Retaux S."/>
            <person name="Rohner N."/>
            <person name="Searle S.M."/>
            <person name="Stahl B.A."/>
            <person name="Tabin C."/>
            <person name="Volff J.N."/>
            <person name="Yoshizawa M."/>
            <person name="Warren W.C."/>
        </authorList>
    </citation>
    <scope>NUCLEOTIDE SEQUENCE [LARGE SCALE GENOMIC DNA]</scope>
    <source>
        <strain evidence="9">female</strain>
    </source>
</reference>
<dbReference type="Gene3D" id="3.30.505.10">
    <property type="entry name" value="SH2 domain"/>
    <property type="match status" value="1"/>
</dbReference>
<dbReference type="CDD" id="cd09941">
    <property type="entry name" value="SH2_Grb2_like"/>
    <property type="match status" value="1"/>
</dbReference>
<dbReference type="PROSITE" id="PS50002">
    <property type="entry name" value="SH3"/>
    <property type="match status" value="2"/>
</dbReference>
<dbReference type="Pfam" id="PF07653">
    <property type="entry name" value="SH3_2"/>
    <property type="match status" value="1"/>
</dbReference>
<organism evidence="8 9">
    <name type="scientific">Astyanax mexicanus</name>
    <name type="common">Blind cave fish</name>
    <name type="synonym">Astyanax fasciatus mexicanus</name>
    <dbReference type="NCBI Taxonomy" id="7994"/>
    <lineage>
        <taxon>Eukaryota</taxon>
        <taxon>Metazoa</taxon>
        <taxon>Chordata</taxon>
        <taxon>Craniata</taxon>
        <taxon>Vertebrata</taxon>
        <taxon>Euteleostomi</taxon>
        <taxon>Actinopterygii</taxon>
        <taxon>Neopterygii</taxon>
        <taxon>Teleostei</taxon>
        <taxon>Ostariophysi</taxon>
        <taxon>Characiformes</taxon>
        <taxon>Characoidei</taxon>
        <taxon>Acestrorhamphidae</taxon>
        <taxon>Acestrorhamphinae</taxon>
        <taxon>Astyanax</taxon>
    </lineage>
</organism>
<dbReference type="PRINTS" id="PR00499">
    <property type="entry name" value="P67PHOX"/>
</dbReference>
<proteinExistence type="predicted"/>
<name>A0A3B1IUH4_ASTMX</name>
<evidence type="ECO:0000256" key="2">
    <source>
        <dbReference type="ARBA" id="ARBA00022999"/>
    </source>
</evidence>
<dbReference type="Ensembl" id="ENSAMXT00000036325.1">
    <property type="protein sequence ID" value="ENSAMXP00000033210.1"/>
    <property type="gene ID" value="ENSAMXG00000037124.1"/>
</dbReference>
<dbReference type="SUPFAM" id="SSF50044">
    <property type="entry name" value="SH3-domain"/>
    <property type="match status" value="2"/>
</dbReference>
<dbReference type="AlphaFoldDB" id="A0A3B1IUH4"/>
<sequence length="288" mass="32865">MLSSAAPAPLFTPSLLHPQILSLSFSHLCISSLLHPSFPVTFHSSSSFLPFFFFLCVLCVCEHTPSFFSLCVCLMEAEALYSFRATECDELSFQKGDILKVTNMDDDPNWYTAELSGRRGYVPKNYINVRPHAWFVGGISRQAAEGRLRPLECGAFLIRESESTPGEFSVSVSYGDHVQHFKVLKDGLGQYFIWDEVFSSLNQLVDFYRINSIAKERTVFLREPERLLARPRHAHALFDFTPHHVSQLRFLRGDVIDLLDCSDAQCWRGRCRGRVGVFPPEYVQPIYH</sequence>
<dbReference type="InParanoid" id="A0A3B1IUH4"/>
<feature type="domain" description="SH3" evidence="7">
    <location>
        <begin position="72"/>
        <end position="132"/>
    </location>
</feature>
<keyword evidence="9" id="KW-1185">Reference proteome</keyword>
<dbReference type="InterPro" id="IPR043539">
    <property type="entry name" value="Grb2-like"/>
</dbReference>
<dbReference type="InterPro" id="IPR036860">
    <property type="entry name" value="SH2_dom_sf"/>
</dbReference>
<evidence type="ECO:0000256" key="5">
    <source>
        <dbReference type="PROSITE-ProRule" id="PRU00192"/>
    </source>
</evidence>
<dbReference type="SMART" id="SM00252">
    <property type="entry name" value="SH2"/>
    <property type="match status" value="1"/>
</dbReference>
<dbReference type="InterPro" id="IPR000980">
    <property type="entry name" value="SH2"/>
</dbReference>
<dbReference type="Pfam" id="PF14604">
    <property type="entry name" value="SH3_9"/>
    <property type="match status" value="1"/>
</dbReference>
<dbReference type="GeneTree" id="ENSGT00940000156254"/>
<dbReference type="Proteomes" id="UP000018467">
    <property type="component" value="Unassembled WGS sequence"/>
</dbReference>
<evidence type="ECO:0000313" key="8">
    <source>
        <dbReference type="Ensembl" id="ENSAMXP00000033210.1"/>
    </source>
</evidence>
<evidence type="ECO:0000256" key="3">
    <source>
        <dbReference type="ARBA" id="ARBA00023288"/>
    </source>
</evidence>
<dbReference type="SUPFAM" id="SSF55550">
    <property type="entry name" value="SH2 domain"/>
    <property type="match status" value="1"/>
</dbReference>
<reference evidence="8" key="3">
    <citation type="submission" date="2025-08" db="UniProtKB">
        <authorList>
            <consortium name="Ensembl"/>
        </authorList>
    </citation>
    <scope>IDENTIFICATION</scope>
</reference>
<dbReference type="PRINTS" id="PR00452">
    <property type="entry name" value="SH3DOMAIN"/>
</dbReference>
<dbReference type="STRING" id="7994.ENSAMXP00000033210"/>
<dbReference type="Gene3D" id="2.30.30.40">
    <property type="entry name" value="SH3 Domains"/>
    <property type="match status" value="2"/>
</dbReference>
<keyword evidence="1 5" id="KW-0728">SH3 domain</keyword>
<feature type="domain" description="SH3" evidence="7">
    <location>
        <begin position="229"/>
        <end position="288"/>
    </location>
</feature>
<dbReference type="PRINTS" id="PR00401">
    <property type="entry name" value="SH2DOMAIN"/>
</dbReference>
<dbReference type="PANTHER" id="PTHR46037">
    <property type="entry name" value="PROTEIN ENHANCER OF SEVENLESS 2B"/>
    <property type="match status" value="1"/>
</dbReference>
<feature type="domain" description="SH2" evidence="6">
    <location>
        <begin position="134"/>
        <end position="225"/>
    </location>
</feature>
<accession>A0A3B1IUH4</accession>